<proteinExistence type="predicted"/>
<dbReference type="AlphaFoldDB" id="A0ABD2JKS4"/>
<comment type="caution">
    <text evidence="3">The sequence shown here is derived from an EMBL/GenBank/DDBJ whole genome shotgun (WGS) entry which is preliminary data.</text>
</comment>
<feature type="transmembrane region" description="Helical" evidence="2">
    <location>
        <begin position="12"/>
        <end position="33"/>
    </location>
</feature>
<evidence type="ECO:0000313" key="3">
    <source>
        <dbReference type="EMBL" id="KAL3091211.1"/>
    </source>
</evidence>
<organism evidence="3 4">
    <name type="scientific">Heterodera schachtii</name>
    <name type="common">Sugarbeet cyst nematode worm</name>
    <name type="synonym">Tylenchus schachtii</name>
    <dbReference type="NCBI Taxonomy" id="97005"/>
    <lineage>
        <taxon>Eukaryota</taxon>
        <taxon>Metazoa</taxon>
        <taxon>Ecdysozoa</taxon>
        <taxon>Nematoda</taxon>
        <taxon>Chromadorea</taxon>
        <taxon>Rhabditida</taxon>
        <taxon>Tylenchina</taxon>
        <taxon>Tylenchomorpha</taxon>
        <taxon>Tylenchoidea</taxon>
        <taxon>Heteroderidae</taxon>
        <taxon>Heteroderinae</taxon>
        <taxon>Heterodera</taxon>
    </lineage>
</organism>
<evidence type="ECO:0000256" key="2">
    <source>
        <dbReference type="SAM" id="Phobius"/>
    </source>
</evidence>
<name>A0ABD2JKS4_HETSC</name>
<keyword evidence="2" id="KW-0472">Membrane</keyword>
<keyword evidence="2" id="KW-1133">Transmembrane helix</keyword>
<accession>A0ABD2JKS4</accession>
<feature type="region of interest" description="Disordered" evidence="1">
    <location>
        <begin position="146"/>
        <end position="166"/>
    </location>
</feature>
<dbReference type="Proteomes" id="UP001620645">
    <property type="component" value="Unassembled WGS sequence"/>
</dbReference>
<evidence type="ECO:0000256" key="1">
    <source>
        <dbReference type="SAM" id="MobiDB-lite"/>
    </source>
</evidence>
<evidence type="ECO:0000313" key="4">
    <source>
        <dbReference type="Proteomes" id="UP001620645"/>
    </source>
</evidence>
<reference evidence="3 4" key="1">
    <citation type="submission" date="2024-10" db="EMBL/GenBank/DDBJ databases">
        <authorList>
            <person name="Kim D."/>
        </authorList>
    </citation>
    <scope>NUCLEOTIDE SEQUENCE [LARGE SCALE GENOMIC DNA]</scope>
    <source>
        <strain evidence="3">Taebaek</strain>
    </source>
</reference>
<dbReference type="EMBL" id="JBICCN010000134">
    <property type="protein sequence ID" value="KAL3091211.1"/>
    <property type="molecule type" value="Genomic_DNA"/>
</dbReference>
<gene>
    <name evidence="3" type="ORF">niasHS_004145</name>
</gene>
<protein>
    <submittedName>
        <fullName evidence="3">Uncharacterized protein</fullName>
    </submittedName>
</protein>
<sequence length="166" mass="18676">MVAQFSSSKILRAIFGLVFIIIIISETLLFSGVEAGDTEKETVKIKAYCKGNASDPIPIYANARQQLHNCTLLWYNKTELKREKAGTYCEFTFVGNNHSYTKSDGETIACKDYEDKEDKPLEKLLIVFNDAEKALDKYVRGKEVEKKGKEFGNDGENSGSEKAKEK</sequence>
<keyword evidence="4" id="KW-1185">Reference proteome</keyword>
<keyword evidence="2" id="KW-0812">Transmembrane</keyword>